<dbReference type="PROSITE" id="PS51787">
    <property type="entry name" value="LON_N"/>
    <property type="match status" value="1"/>
</dbReference>
<evidence type="ECO:0000256" key="11">
    <source>
        <dbReference type="PIRSR" id="PIRSR001174-1"/>
    </source>
</evidence>
<evidence type="ECO:0000256" key="4">
    <source>
        <dbReference type="ARBA" id="ARBA00022741"/>
    </source>
</evidence>
<evidence type="ECO:0000259" key="17">
    <source>
        <dbReference type="PROSITE" id="PS51787"/>
    </source>
</evidence>
<evidence type="ECO:0000256" key="2">
    <source>
        <dbReference type="ARBA" id="ARBA00022490"/>
    </source>
</evidence>
<dbReference type="InterPro" id="IPR003593">
    <property type="entry name" value="AAA+_ATPase"/>
</dbReference>
<dbReference type="InterPro" id="IPR008269">
    <property type="entry name" value="Lon_proteolytic"/>
</dbReference>
<dbReference type="Pfam" id="PF00004">
    <property type="entry name" value="AAA"/>
    <property type="match status" value="1"/>
</dbReference>
<feature type="active site" evidence="9 11">
    <location>
        <position position="733"/>
    </location>
</feature>
<evidence type="ECO:0000256" key="10">
    <source>
        <dbReference type="PIRNR" id="PIRNR001174"/>
    </source>
</evidence>
<dbReference type="SUPFAM" id="SSF54211">
    <property type="entry name" value="Ribosomal protein S5 domain 2-like"/>
    <property type="match status" value="1"/>
</dbReference>
<keyword evidence="4 9" id="KW-0547">Nucleotide-binding</keyword>
<evidence type="ECO:0000256" key="3">
    <source>
        <dbReference type="ARBA" id="ARBA00022670"/>
    </source>
</evidence>
<evidence type="ECO:0000259" key="16">
    <source>
        <dbReference type="PROSITE" id="PS51786"/>
    </source>
</evidence>
<dbReference type="InterPro" id="IPR004815">
    <property type="entry name" value="Lon_bac/euk-typ"/>
</dbReference>
<keyword evidence="6 9" id="KW-0720">Serine protease</keyword>
<evidence type="ECO:0000256" key="15">
    <source>
        <dbReference type="SAM" id="MobiDB-lite"/>
    </source>
</evidence>
<dbReference type="OrthoDB" id="9803599at2"/>
<dbReference type="InterPro" id="IPR046336">
    <property type="entry name" value="Lon_prtase_N_sf"/>
</dbReference>
<comment type="similarity">
    <text evidence="9 10 13 14">Belongs to the peptidase S16 family.</text>
</comment>
<dbReference type="EMBL" id="FTMS01000002">
    <property type="protein sequence ID" value="SIP96549.1"/>
    <property type="molecule type" value="Genomic_DNA"/>
</dbReference>
<dbReference type="PIRSF" id="PIRSF001174">
    <property type="entry name" value="Lon_proteas"/>
    <property type="match status" value="1"/>
</dbReference>
<dbReference type="HAMAP" id="MF_01973">
    <property type="entry name" value="lon_bact"/>
    <property type="match status" value="1"/>
</dbReference>
<keyword evidence="8 9" id="KW-0346">Stress response</keyword>
<comment type="subcellular location">
    <subcellularLocation>
        <location evidence="1 9 10">Cytoplasm</location>
    </subcellularLocation>
</comment>
<dbReference type="NCBIfam" id="TIGR00763">
    <property type="entry name" value="lon"/>
    <property type="match status" value="1"/>
</dbReference>
<name>A0A1N6NWS7_9SPIO</name>
<dbReference type="InterPro" id="IPR014721">
    <property type="entry name" value="Ribsml_uS5_D2-typ_fold_subgr"/>
</dbReference>
<dbReference type="Gene3D" id="3.40.50.300">
    <property type="entry name" value="P-loop containing nucleotide triphosphate hydrolases"/>
    <property type="match status" value="1"/>
</dbReference>
<dbReference type="GO" id="GO:0043565">
    <property type="term" value="F:sequence-specific DNA binding"/>
    <property type="evidence" value="ECO:0007669"/>
    <property type="project" value="UniProtKB-UniRule"/>
</dbReference>
<dbReference type="InterPro" id="IPR003959">
    <property type="entry name" value="ATPase_AAA_core"/>
</dbReference>
<dbReference type="GO" id="GO:0016887">
    <property type="term" value="F:ATP hydrolysis activity"/>
    <property type="evidence" value="ECO:0007669"/>
    <property type="project" value="UniProtKB-UniRule"/>
</dbReference>
<keyword evidence="5 9" id="KW-0378">Hydrolase</keyword>
<dbReference type="CDD" id="cd19500">
    <property type="entry name" value="RecA-like_Lon"/>
    <property type="match status" value="1"/>
</dbReference>
<dbReference type="Pfam" id="PF02190">
    <property type="entry name" value="LON_substr_bdg"/>
    <property type="match status" value="1"/>
</dbReference>
<keyword evidence="19" id="KW-1185">Reference proteome</keyword>
<reference evidence="18 19" key="1">
    <citation type="submission" date="2017-01" db="EMBL/GenBank/DDBJ databases">
        <authorList>
            <person name="Mah S.A."/>
            <person name="Swanson W.J."/>
            <person name="Moy G.W."/>
            <person name="Vacquier V.D."/>
        </authorList>
    </citation>
    <scope>NUCLEOTIDE SEQUENCE [LARGE SCALE GENOMIC DNA]</scope>
    <source>
        <strain evidence="18 19">ASpG1</strain>
    </source>
</reference>
<dbReference type="Pfam" id="PF05362">
    <property type="entry name" value="Lon_C"/>
    <property type="match status" value="1"/>
</dbReference>
<dbReference type="FunFam" id="3.40.50.300:FF:000382">
    <property type="entry name" value="Lon protease homolog 2, peroxisomal"/>
    <property type="match status" value="1"/>
</dbReference>
<gene>
    <name evidence="9" type="primary">lon</name>
    <name evidence="18" type="ORF">SAMN05920897_1029</name>
</gene>
<comment type="induction">
    <text evidence="9">By heat shock.</text>
</comment>
<comment type="subunit">
    <text evidence="9 10">Homohexamer. Organized in a ring with a central cavity.</text>
</comment>
<feature type="domain" description="Lon N-terminal" evidence="17">
    <location>
        <begin position="13"/>
        <end position="211"/>
    </location>
</feature>
<dbReference type="GO" id="GO:0004176">
    <property type="term" value="F:ATP-dependent peptidase activity"/>
    <property type="evidence" value="ECO:0007669"/>
    <property type="project" value="UniProtKB-UniRule"/>
</dbReference>
<dbReference type="InterPro" id="IPR020568">
    <property type="entry name" value="Ribosomal_Su5_D2-typ_SF"/>
</dbReference>
<dbReference type="PANTHER" id="PTHR10046">
    <property type="entry name" value="ATP DEPENDENT LON PROTEASE FAMILY MEMBER"/>
    <property type="match status" value="1"/>
</dbReference>
<feature type="binding site" evidence="9 12">
    <location>
        <begin position="363"/>
        <end position="370"/>
    </location>
    <ligand>
        <name>ATP</name>
        <dbReference type="ChEBI" id="CHEBI:30616"/>
    </ligand>
</feature>
<dbReference type="InterPro" id="IPR003111">
    <property type="entry name" value="Lon_prtase_N"/>
</dbReference>
<dbReference type="PRINTS" id="PR00830">
    <property type="entry name" value="ENDOLAPTASE"/>
</dbReference>
<dbReference type="PROSITE" id="PS01046">
    <property type="entry name" value="LON_SER"/>
    <property type="match status" value="1"/>
</dbReference>
<dbReference type="InterPro" id="IPR015947">
    <property type="entry name" value="PUA-like_sf"/>
</dbReference>
<dbReference type="GO" id="GO:0005737">
    <property type="term" value="C:cytoplasm"/>
    <property type="evidence" value="ECO:0007669"/>
    <property type="project" value="UniProtKB-SubCell"/>
</dbReference>
<feature type="region of interest" description="Disordered" evidence="15">
    <location>
        <begin position="783"/>
        <end position="818"/>
    </location>
</feature>
<dbReference type="Gene3D" id="1.20.5.5270">
    <property type="match status" value="1"/>
</dbReference>
<dbReference type="Pfam" id="PF22667">
    <property type="entry name" value="Lon_lid"/>
    <property type="match status" value="1"/>
</dbReference>
<dbReference type="Gene3D" id="1.20.58.1480">
    <property type="match status" value="1"/>
</dbReference>
<dbReference type="RefSeq" id="WP_076487573.1">
    <property type="nucleotide sequence ID" value="NZ_FTMS01000002.1"/>
</dbReference>
<evidence type="ECO:0000256" key="14">
    <source>
        <dbReference type="RuleBase" id="RU000591"/>
    </source>
</evidence>
<dbReference type="InterPro" id="IPR027417">
    <property type="entry name" value="P-loop_NTPase"/>
</dbReference>
<evidence type="ECO:0000256" key="6">
    <source>
        <dbReference type="ARBA" id="ARBA00022825"/>
    </source>
</evidence>
<dbReference type="FunFam" id="1.20.5.5270:FF:000002">
    <property type="entry name" value="Lon protease homolog"/>
    <property type="match status" value="1"/>
</dbReference>
<dbReference type="InterPro" id="IPR008268">
    <property type="entry name" value="Peptidase_S16_AS"/>
</dbReference>
<dbReference type="SMART" id="SM00382">
    <property type="entry name" value="AAA"/>
    <property type="match status" value="1"/>
</dbReference>
<comment type="catalytic activity">
    <reaction evidence="9 10 13">
        <text>Hydrolysis of proteins in presence of ATP.</text>
        <dbReference type="EC" id="3.4.21.53"/>
    </reaction>
</comment>
<dbReference type="Gene3D" id="2.30.130.40">
    <property type="entry name" value="LON domain-like"/>
    <property type="match status" value="1"/>
</dbReference>
<dbReference type="SUPFAM" id="SSF52540">
    <property type="entry name" value="P-loop containing nucleoside triphosphate hydrolases"/>
    <property type="match status" value="1"/>
</dbReference>
<dbReference type="GO" id="GO:0004252">
    <property type="term" value="F:serine-type endopeptidase activity"/>
    <property type="evidence" value="ECO:0007669"/>
    <property type="project" value="UniProtKB-UniRule"/>
</dbReference>
<keyword evidence="3 9" id="KW-0645">Protease</keyword>
<dbReference type="STRING" id="159291.SAMN05920897_1029"/>
<dbReference type="EC" id="3.4.21.53" evidence="9 10"/>
<evidence type="ECO:0000313" key="18">
    <source>
        <dbReference type="EMBL" id="SIP96549.1"/>
    </source>
</evidence>
<dbReference type="InterPro" id="IPR027543">
    <property type="entry name" value="Lon_bac"/>
</dbReference>
<evidence type="ECO:0000256" key="8">
    <source>
        <dbReference type="ARBA" id="ARBA00023016"/>
    </source>
</evidence>
<dbReference type="InterPro" id="IPR027065">
    <property type="entry name" value="Lon_Prtase"/>
</dbReference>
<dbReference type="Gene3D" id="1.10.8.60">
    <property type="match status" value="1"/>
</dbReference>
<keyword evidence="2 9" id="KW-0963">Cytoplasm</keyword>
<dbReference type="SUPFAM" id="SSF88697">
    <property type="entry name" value="PUA domain-like"/>
    <property type="match status" value="1"/>
</dbReference>
<feature type="compositionally biased region" description="Low complexity" evidence="15">
    <location>
        <begin position="794"/>
        <end position="810"/>
    </location>
</feature>
<evidence type="ECO:0000256" key="1">
    <source>
        <dbReference type="ARBA" id="ARBA00004496"/>
    </source>
</evidence>
<dbReference type="GO" id="GO:0005524">
    <property type="term" value="F:ATP binding"/>
    <property type="evidence" value="ECO:0007669"/>
    <property type="project" value="UniProtKB-UniRule"/>
</dbReference>
<proteinExistence type="evidence at transcript level"/>
<comment type="function">
    <text evidence="9">ATP-dependent serine protease that mediates the selective degradation of mutant and abnormal proteins as well as certain short-lived regulatory proteins. Required for cellular homeostasis and for survival from DNA damage and developmental changes induced by stress. Degrades polypeptides processively to yield small peptide fragments that are 5 to 10 amino acids long. Binds to DNA in a double-stranded, site-specific manner.</text>
</comment>
<organism evidence="18 19">
    <name type="scientific">Alkalispirochaeta americana</name>
    <dbReference type="NCBI Taxonomy" id="159291"/>
    <lineage>
        <taxon>Bacteria</taxon>
        <taxon>Pseudomonadati</taxon>
        <taxon>Spirochaetota</taxon>
        <taxon>Spirochaetia</taxon>
        <taxon>Spirochaetales</taxon>
        <taxon>Spirochaetaceae</taxon>
        <taxon>Alkalispirochaeta</taxon>
    </lineage>
</organism>
<feature type="compositionally biased region" description="Basic and acidic residues" evidence="15">
    <location>
        <begin position="783"/>
        <end position="793"/>
    </location>
</feature>
<dbReference type="GO" id="GO:0034605">
    <property type="term" value="P:cellular response to heat"/>
    <property type="evidence" value="ECO:0007669"/>
    <property type="project" value="UniProtKB-UniRule"/>
</dbReference>
<accession>A0A1N6NWS7</accession>
<dbReference type="Proteomes" id="UP000186400">
    <property type="component" value="Unassembled WGS sequence"/>
</dbReference>
<dbReference type="AlphaFoldDB" id="A0A1N6NWS7"/>
<evidence type="ECO:0000256" key="12">
    <source>
        <dbReference type="PIRSR" id="PIRSR001174-2"/>
    </source>
</evidence>
<evidence type="ECO:0000256" key="5">
    <source>
        <dbReference type="ARBA" id="ARBA00022801"/>
    </source>
</evidence>
<dbReference type="PROSITE" id="PS51786">
    <property type="entry name" value="LON_PROTEOLYTIC"/>
    <property type="match status" value="1"/>
</dbReference>
<evidence type="ECO:0000256" key="13">
    <source>
        <dbReference type="PROSITE-ProRule" id="PRU01122"/>
    </source>
</evidence>
<dbReference type="Gene3D" id="3.30.230.10">
    <property type="match status" value="1"/>
</dbReference>
<dbReference type="SMART" id="SM00464">
    <property type="entry name" value="LON"/>
    <property type="match status" value="1"/>
</dbReference>
<keyword evidence="7 9" id="KW-0067">ATP-binding</keyword>
<feature type="active site" evidence="9 11">
    <location>
        <position position="690"/>
    </location>
</feature>
<evidence type="ECO:0000256" key="7">
    <source>
        <dbReference type="ARBA" id="ARBA00022840"/>
    </source>
</evidence>
<dbReference type="InterPro" id="IPR054594">
    <property type="entry name" value="Lon_lid"/>
</dbReference>
<protein>
    <recommendedName>
        <fullName evidence="9 10">Lon protease</fullName>
        <ecNumber evidence="9 10">3.4.21.53</ecNumber>
    </recommendedName>
    <alternativeName>
        <fullName evidence="9">ATP-dependent protease La</fullName>
    </alternativeName>
</protein>
<feature type="domain" description="Lon proteolytic" evidence="16">
    <location>
        <begin position="604"/>
        <end position="784"/>
    </location>
</feature>
<evidence type="ECO:0000256" key="9">
    <source>
        <dbReference type="HAMAP-Rule" id="MF_01973"/>
    </source>
</evidence>
<sequence>MRFIPGKREHPELPLLPLKETFFFPGMLLPLVITRAEGKAAIRQAMESDRKVLAVAQKNPQAPPPGEALSPEMLHPAGTIVHIVQLMKMPDGAVRVMLEGQERVSRKTTALREDLFLARTEAITPDRADPGGILPKMVRVIQDTFKEYAILSGVITTDVQRKVAAAESADRIADLVAGYVSFDSESRLQLLQERSTIKRVHHVSDLLNGEVELLKLKRSIKDRVRRRLEKNQRDYFLQEQIRELNKELGEDPSEDDTLREIKERLKAKAVPEAVSERVTKEMDRLRKLPPVSPESGIIRTYIDWLLDLPWEPAPRESIDIHRAAEVLDEDHYDMRKPKDRLLEYIAVHSLNPEIKSPILCFVGPPGTGKTSLGRSVARALGRSFVRLSLGGVRDEAEIRGHRRTYVGALPGRIIQAMKRAEEHNPVILLDEIDKIGTDFRGDPSSALLEVLDPEQNSTFSDHYIEIPFDLSQVTFLTTANSLHTIPAALRDRLEIIEIPGYTEPEKRRIARDFLIPEQIQENGLGESKIVFRKDAITTLITEYTTESGVRSLKREIASVTRKLARELLEAGTSPADYSKTLGSGTIARLLGPPRYRHDLDKHDENPPGRVQGLAWTETGGVVLSVEAALLKGPGEMVLTGSLGDVMKESARIALSRIVSGTASETLAFDRTSQSVHIHVPQGAIPKDGPSAGITVYTALYSLLAGLPIDDDLAMTGELTLTGRVLPIGGIKEKLLAAQRREISRVILPRGNKADVEVLSRENTRGLTFFYVDQVDQIIPIAFSDRKETGEPRQDSPASPDNPSNPSNPSNQTIKTREP</sequence>
<evidence type="ECO:0000313" key="19">
    <source>
        <dbReference type="Proteomes" id="UP000186400"/>
    </source>
</evidence>
<dbReference type="GO" id="GO:0006515">
    <property type="term" value="P:protein quality control for misfolded or incompletely synthesized proteins"/>
    <property type="evidence" value="ECO:0007669"/>
    <property type="project" value="UniProtKB-UniRule"/>
</dbReference>